<dbReference type="InterPro" id="IPR006311">
    <property type="entry name" value="TAT_signal"/>
</dbReference>
<protein>
    <submittedName>
        <fullName evidence="2">Carbon monoxide dehydrogenase</fullName>
    </submittedName>
</protein>
<dbReference type="Pfam" id="PF02738">
    <property type="entry name" value="MoCoBD_1"/>
    <property type="match status" value="1"/>
</dbReference>
<dbReference type="EMBL" id="CP023422">
    <property type="protein sequence ID" value="ATD59525.1"/>
    <property type="molecule type" value="Genomic_DNA"/>
</dbReference>
<dbReference type="InterPro" id="IPR008274">
    <property type="entry name" value="AldOxase/xan_DH_MoCoBD1"/>
</dbReference>
<dbReference type="Pfam" id="PF20256">
    <property type="entry name" value="MoCoBD_2"/>
    <property type="match status" value="2"/>
</dbReference>
<accession>A0A290WRL8</accession>
<reference evidence="2 3" key="1">
    <citation type="submission" date="2017-09" db="EMBL/GenBank/DDBJ databases">
        <title>Complete genome sequence of Janthinobacterium svalbardensis PAMC 27463.</title>
        <authorList>
            <person name="Cho Y.-J."/>
            <person name="Cho A."/>
            <person name="Kim O.-S."/>
            <person name="Lee J.-I."/>
        </authorList>
    </citation>
    <scope>NUCLEOTIDE SEQUENCE [LARGE SCALE GENOMIC DNA]</scope>
    <source>
        <strain evidence="2 3">PAMC 27463</strain>
    </source>
</reference>
<dbReference type="PROSITE" id="PS51318">
    <property type="entry name" value="TAT"/>
    <property type="match status" value="1"/>
</dbReference>
<evidence type="ECO:0000313" key="3">
    <source>
        <dbReference type="Proteomes" id="UP000218437"/>
    </source>
</evidence>
<dbReference type="AlphaFoldDB" id="A0A290WRL8"/>
<dbReference type="PIRSF" id="PIRSF036389">
    <property type="entry name" value="IOR_B"/>
    <property type="match status" value="1"/>
</dbReference>
<name>A0A290WRL8_9BURK</name>
<dbReference type="InterPro" id="IPR046867">
    <property type="entry name" value="AldOxase/xan_DH_MoCoBD2"/>
</dbReference>
<dbReference type="PANTHER" id="PTHR47495">
    <property type="entry name" value="ALDEHYDE DEHYDROGENASE"/>
    <property type="match status" value="1"/>
</dbReference>
<dbReference type="Gene3D" id="3.90.1170.50">
    <property type="entry name" value="Aldehyde oxidase/xanthine dehydrogenase, a/b hammerhead"/>
    <property type="match status" value="1"/>
</dbReference>
<dbReference type="RefSeq" id="WP_096233729.1">
    <property type="nucleotide sequence ID" value="NZ_CP023422.1"/>
</dbReference>
<dbReference type="Gene3D" id="3.30.365.10">
    <property type="entry name" value="Aldehyde oxidase/xanthine dehydrogenase, molybdopterin binding domain"/>
    <property type="match status" value="4"/>
</dbReference>
<dbReference type="SMART" id="SM01008">
    <property type="entry name" value="Ald_Xan_dh_C"/>
    <property type="match status" value="1"/>
</dbReference>
<organism evidence="2 3">
    <name type="scientific">Janthinobacterium svalbardensis</name>
    <dbReference type="NCBI Taxonomy" id="368607"/>
    <lineage>
        <taxon>Bacteria</taxon>
        <taxon>Pseudomonadati</taxon>
        <taxon>Pseudomonadota</taxon>
        <taxon>Betaproteobacteria</taxon>
        <taxon>Burkholderiales</taxon>
        <taxon>Oxalobacteraceae</taxon>
        <taxon>Janthinobacterium</taxon>
    </lineage>
</organism>
<gene>
    <name evidence="2" type="ORF">CNX70_04440</name>
</gene>
<dbReference type="PANTHER" id="PTHR47495:SF2">
    <property type="entry name" value="ALDEHYDE DEHYDROGENASE"/>
    <property type="match status" value="1"/>
</dbReference>
<evidence type="ECO:0000313" key="2">
    <source>
        <dbReference type="EMBL" id="ATD59525.1"/>
    </source>
</evidence>
<keyword evidence="3" id="KW-1185">Reference proteome</keyword>
<dbReference type="KEGG" id="jsv:CNX70_04440"/>
<dbReference type="SUPFAM" id="SSF56003">
    <property type="entry name" value="Molybdenum cofactor-binding domain"/>
    <property type="match status" value="2"/>
</dbReference>
<proteinExistence type="predicted"/>
<feature type="domain" description="Aldehyde oxidase/xanthine dehydrogenase a/b hammerhead" evidence="1">
    <location>
        <begin position="241"/>
        <end position="324"/>
    </location>
</feature>
<dbReference type="InterPro" id="IPR037165">
    <property type="entry name" value="AldOxase/xan_DH_Mopterin-bd_sf"/>
</dbReference>
<sequence>MRIEWLNQEALQHGGVTLGAALAAAPVAVVGAADGVSRRGFMQAGAVAGGGLMLGFFLPGAGKLAQAADATPAKPVYAPNAFLHIAPDNTVTVQVNRLEFGQGVQTSLPMLIAEELDADWSTVTGALAPAGEQYKDAAYGMQMTGGSGSIAHSFTQYREIGAKARAMLVGAAAAQWKVSPDQVRAAKGVLYGPGGQKATYGELADAAMRQPVPASVKLKDPRDFAIIGKPVKRLDAAAKSTGKQQFGIDFKPPGAKVAMVARPPVFGAKVAKFDASKAKAIKGVLEVLEVKTDRGGSGVAVIADGYWPAKQGRDALLIEWDSSAVEKVSSDQQLAAFKALAKTPGTVARAFDVAALSKAPKKIEAVYEFPYLAHAPMEPLNCVVDLQADKCTMWVGSQFQTGDQAAIAATSGLKPEQVTLHTMMAGGGFGRRAVPSSDYVVEAVNVAKAYRAAGKSGPLKLMWSREDDIKGGYYRPSHVHRAQIGLDAKGKILAWDHTIVGQSIMAGTPFEAFMVKNGVDGTMVEGMGEPYTLPMKLSVHTAKANVPVLWWRSVGSTHTAFVMETLIDEAAHVAKMDPVAYRKQLIDAKHTRHIAALDLAVAKSGYGRKKLPKGQAWGVAMHESFNSVVAYVVTASVVEGAPRLHQVWAGVHCNLAVNPLTIEAQVQGAALMALGMTIPGAAITLKDGVVQQQNFGDYPVPRMPDMPVIEVHLVPSGDAPTGMGEPGVPPLAPAFANALFALTGKRLRKLPFDLAAA</sequence>
<evidence type="ECO:0000259" key="1">
    <source>
        <dbReference type="SMART" id="SM01008"/>
    </source>
</evidence>
<dbReference type="GO" id="GO:0016491">
    <property type="term" value="F:oxidoreductase activity"/>
    <property type="evidence" value="ECO:0007669"/>
    <property type="project" value="InterPro"/>
</dbReference>
<dbReference type="Proteomes" id="UP000218437">
    <property type="component" value="Chromosome"/>
</dbReference>
<dbReference type="InterPro" id="IPR000674">
    <property type="entry name" value="Ald_Oxase/Xan_DH_a/b"/>
</dbReference>
<dbReference type="InterPro" id="IPR052516">
    <property type="entry name" value="N-heterocyclic_Hydroxylase"/>
</dbReference>
<dbReference type="InterPro" id="IPR012368">
    <property type="entry name" value="OxRdtase_Mopterin-bd_su_IorB"/>
</dbReference>